<evidence type="ECO:0000256" key="1">
    <source>
        <dbReference type="SAM" id="MobiDB-lite"/>
    </source>
</evidence>
<keyword evidence="4" id="KW-1185">Reference proteome</keyword>
<reference evidence="3 4" key="1">
    <citation type="submission" date="2022-08" db="EMBL/GenBank/DDBJ databases">
        <title>Reclassification of Massilia species as members of the genera Telluria, Duganella, Pseudoduganella, Mokoshia gen. nov. and Zemynaea gen. nov. using orthogonal and non-orthogonal genome-based approaches.</title>
        <authorList>
            <person name="Bowman J.P."/>
        </authorList>
    </citation>
    <scope>NUCLEOTIDE SEQUENCE [LARGE SCALE GENOMIC DNA]</scope>
    <source>
        <strain evidence="3 4">JCM 31606</strain>
    </source>
</reference>
<feature type="region of interest" description="Disordered" evidence="1">
    <location>
        <begin position="18"/>
        <end position="68"/>
    </location>
</feature>
<organism evidence="3 4">
    <name type="scientific">Massilia terrae</name>
    <dbReference type="NCBI Taxonomy" id="1811224"/>
    <lineage>
        <taxon>Bacteria</taxon>
        <taxon>Pseudomonadati</taxon>
        <taxon>Pseudomonadota</taxon>
        <taxon>Betaproteobacteria</taxon>
        <taxon>Burkholderiales</taxon>
        <taxon>Oxalobacteraceae</taxon>
        <taxon>Telluria group</taxon>
        <taxon>Massilia</taxon>
    </lineage>
</organism>
<accession>A0ABT2D076</accession>
<protein>
    <submittedName>
        <fullName evidence="3">DUF3597 domain-containing protein</fullName>
    </submittedName>
</protein>
<dbReference type="Proteomes" id="UP001204621">
    <property type="component" value="Unassembled WGS sequence"/>
</dbReference>
<comment type="caution">
    <text evidence="3">The sequence shown here is derived from an EMBL/GenBank/DDBJ whole genome shotgun (WGS) entry which is preliminary data.</text>
</comment>
<dbReference type="SUPFAM" id="SSF158634">
    <property type="entry name" value="RPA2825-like"/>
    <property type="match status" value="1"/>
</dbReference>
<proteinExistence type="predicted"/>
<evidence type="ECO:0000313" key="3">
    <source>
        <dbReference type="EMBL" id="MCS0659241.1"/>
    </source>
</evidence>
<feature type="domain" description="DUF3597" evidence="2">
    <location>
        <begin position="3"/>
        <end position="146"/>
    </location>
</feature>
<dbReference type="InterPro" id="IPR022016">
    <property type="entry name" value="DUF3597"/>
</dbReference>
<dbReference type="Pfam" id="PF12200">
    <property type="entry name" value="DUF3597"/>
    <property type="match status" value="1"/>
</dbReference>
<sequence length="151" mass="16148">MGILSNIFHKIFPPSHPAVTQATAQAQPGSAQTAAPGAQQKAPTPQQAPQQQPQAQAAAPASAQQPPVDVEQILNNMQQQSGQQLNWRTSIVDLLKLLGLDSSLQARKELASELHYTGDTNDSASMNIWLHKQVMNKLAENGGKVPTDLKG</sequence>
<gene>
    <name evidence="3" type="ORF">NX778_14315</name>
</gene>
<dbReference type="EMBL" id="JANUGU010000004">
    <property type="protein sequence ID" value="MCS0659241.1"/>
    <property type="molecule type" value="Genomic_DNA"/>
</dbReference>
<name>A0ABT2D076_9BURK</name>
<evidence type="ECO:0000259" key="2">
    <source>
        <dbReference type="Pfam" id="PF12200"/>
    </source>
</evidence>
<evidence type="ECO:0000313" key="4">
    <source>
        <dbReference type="Proteomes" id="UP001204621"/>
    </source>
</evidence>
<feature type="compositionally biased region" description="Low complexity" evidence="1">
    <location>
        <begin position="20"/>
        <end position="67"/>
    </location>
</feature>
<dbReference type="RefSeq" id="WP_258812424.1">
    <property type="nucleotide sequence ID" value="NZ_JANUGU010000004.1"/>
</dbReference>